<accession>A0ABT1QEC8</accession>
<keyword evidence="3" id="KW-1185">Reference proteome</keyword>
<evidence type="ECO:0000259" key="1">
    <source>
        <dbReference type="Pfam" id="PF18029"/>
    </source>
</evidence>
<dbReference type="RefSeq" id="WP_255967691.1">
    <property type="nucleotide sequence ID" value="NZ_JANFQF010000006.1"/>
</dbReference>
<gene>
    <name evidence="2" type="ORF">NOF53_09750</name>
</gene>
<reference evidence="2 3" key="1">
    <citation type="submission" date="2022-07" db="EMBL/GenBank/DDBJ databases">
        <title>Degradation activity of malathion, p-nitrophenol and potential low-temperature adaptation strategy of Rhodococcus sp. FXJ9.536.</title>
        <authorList>
            <person name="Huang J."/>
            <person name="Huang Y."/>
        </authorList>
    </citation>
    <scope>NUCLEOTIDE SEQUENCE [LARGE SCALE GENOMIC DNA]</scope>
    <source>
        <strain evidence="2 3">FXJ9.536</strain>
    </source>
</reference>
<dbReference type="Gene3D" id="3.10.180.10">
    <property type="entry name" value="2,3-Dihydroxybiphenyl 1,2-Dioxygenase, domain 1"/>
    <property type="match status" value="1"/>
</dbReference>
<dbReference type="PANTHER" id="PTHR35908:SF1">
    <property type="entry name" value="CONSERVED PROTEIN"/>
    <property type="match status" value="1"/>
</dbReference>
<dbReference type="Pfam" id="PF18029">
    <property type="entry name" value="Glyoxalase_6"/>
    <property type="match status" value="1"/>
</dbReference>
<sequence length="103" mass="11034">MADVVAALPIAIESLTPNGEANRPGFPSLLFQPVADEKAVKNRLHLDIAPSSRTQDGEVQRLLALGARLRSDDPRVPWVVLTDPEGNEFCVLPPRPEVADAGG</sequence>
<comment type="caution">
    <text evidence="2">The sequence shown here is derived from an EMBL/GenBank/DDBJ whole genome shotgun (WGS) entry which is preliminary data.</text>
</comment>
<feature type="domain" description="Glyoxalase-like" evidence="1">
    <location>
        <begin position="21"/>
        <end position="92"/>
    </location>
</feature>
<dbReference type="SUPFAM" id="SSF54593">
    <property type="entry name" value="Glyoxalase/Bleomycin resistance protein/Dihydroxybiphenyl dioxygenase"/>
    <property type="match status" value="1"/>
</dbReference>
<evidence type="ECO:0000313" key="3">
    <source>
        <dbReference type="Proteomes" id="UP001524501"/>
    </source>
</evidence>
<name>A0ABT1QEC8_9NOCA</name>
<dbReference type="InterPro" id="IPR041581">
    <property type="entry name" value="Glyoxalase_6"/>
</dbReference>
<evidence type="ECO:0000313" key="2">
    <source>
        <dbReference type="EMBL" id="MCQ4119455.1"/>
    </source>
</evidence>
<dbReference type="EMBL" id="JANFQF010000006">
    <property type="protein sequence ID" value="MCQ4119455.1"/>
    <property type="molecule type" value="Genomic_DNA"/>
</dbReference>
<proteinExistence type="predicted"/>
<dbReference type="Proteomes" id="UP001524501">
    <property type="component" value="Unassembled WGS sequence"/>
</dbReference>
<dbReference type="PANTHER" id="PTHR35908">
    <property type="entry name" value="HYPOTHETICAL FUSION PROTEIN"/>
    <property type="match status" value="1"/>
</dbReference>
<protein>
    <recommendedName>
        <fullName evidence="1">Glyoxalase-like domain-containing protein</fullName>
    </recommendedName>
</protein>
<dbReference type="InterPro" id="IPR029068">
    <property type="entry name" value="Glyas_Bleomycin-R_OHBP_Dase"/>
</dbReference>
<organism evidence="2 3">
    <name type="scientific">Rhodococcus tibetensis</name>
    <dbReference type="NCBI Taxonomy" id="2965064"/>
    <lineage>
        <taxon>Bacteria</taxon>
        <taxon>Bacillati</taxon>
        <taxon>Actinomycetota</taxon>
        <taxon>Actinomycetes</taxon>
        <taxon>Mycobacteriales</taxon>
        <taxon>Nocardiaceae</taxon>
        <taxon>Rhodococcus</taxon>
    </lineage>
</organism>